<keyword evidence="2" id="KW-1185">Reference proteome</keyword>
<proteinExistence type="predicted"/>
<sequence length="103" mass="11719">MIATYTRPFDAFRLPNERSMMQLVTDRSFIAFDCEQQFVWGHGATPECSNAGVVRLIARLADLCARQNPHGLRTRCPDRALRPGDHLRTIDLVQDTHAIQRLA</sequence>
<evidence type="ECO:0000313" key="1">
    <source>
        <dbReference type="EMBL" id="RKE97624.1"/>
    </source>
</evidence>
<name>A0A420DTH0_9RHOB</name>
<dbReference type="AlphaFoldDB" id="A0A420DTH0"/>
<gene>
    <name evidence="1" type="ORF">C8N30_2238</name>
</gene>
<protein>
    <submittedName>
        <fullName evidence="1">Uncharacterized protein</fullName>
    </submittedName>
</protein>
<dbReference type="EMBL" id="RAQK01000001">
    <property type="protein sequence ID" value="RKE97624.1"/>
    <property type="molecule type" value="Genomic_DNA"/>
</dbReference>
<accession>A0A420DTH0</accession>
<dbReference type="Proteomes" id="UP000284407">
    <property type="component" value="Unassembled WGS sequence"/>
</dbReference>
<evidence type="ECO:0000313" key="2">
    <source>
        <dbReference type="Proteomes" id="UP000284407"/>
    </source>
</evidence>
<comment type="caution">
    <text evidence="1">The sequence shown here is derived from an EMBL/GenBank/DDBJ whole genome shotgun (WGS) entry which is preliminary data.</text>
</comment>
<organism evidence="1 2">
    <name type="scientific">Sulfitobacter guttiformis</name>
    <dbReference type="NCBI Taxonomy" id="74349"/>
    <lineage>
        <taxon>Bacteria</taxon>
        <taxon>Pseudomonadati</taxon>
        <taxon>Pseudomonadota</taxon>
        <taxon>Alphaproteobacteria</taxon>
        <taxon>Rhodobacterales</taxon>
        <taxon>Roseobacteraceae</taxon>
        <taxon>Sulfitobacter</taxon>
    </lineage>
</organism>
<reference evidence="1 2" key="1">
    <citation type="submission" date="2018-09" db="EMBL/GenBank/DDBJ databases">
        <title>Genomic Encyclopedia of Archaeal and Bacterial Type Strains, Phase II (KMG-II): from individual species to whole genera.</title>
        <authorList>
            <person name="Goeker M."/>
        </authorList>
    </citation>
    <scope>NUCLEOTIDE SEQUENCE [LARGE SCALE GENOMIC DNA]</scope>
    <source>
        <strain evidence="1 2">DSM 11458</strain>
    </source>
</reference>